<dbReference type="Proteomes" id="UP000198748">
    <property type="component" value="Unassembled WGS sequence"/>
</dbReference>
<name>A0A1G7BUG2_9BACT</name>
<evidence type="ECO:0000313" key="2">
    <source>
        <dbReference type="Proteomes" id="UP000198748"/>
    </source>
</evidence>
<dbReference type="EMBL" id="FNAN01000004">
    <property type="protein sequence ID" value="SDE30738.1"/>
    <property type="molecule type" value="Genomic_DNA"/>
</dbReference>
<dbReference type="STRING" id="659014.SAMN04487996_104314"/>
<organism evidence="1 2">
    <name type="scientific">Dyadobacter soli</name>
    <dbReference type="NCBI Taxonomy" id="659014"/>
    <lineage>
        <taxon>Bacteria</taxon>
        <taxon>Pseudomonadati</taxon>
        <taxon>Bacteroidota</taxon>
        <taxon>Cytophagia</taxon>
        <taxon>Cytophagales</taxon>
        <taxon>Spirosomataceae</taxon>
        <taxon>Dyadobacter</taxon>
    </lineage>
</organism>
<dbReference type="RefSeq" id="WP_143016811.1">
    <property type="nucleotide sequence ID" value="NZ_FNAN01000004.1"/>
</dbReference>
<sequence length="143" mass="16380">MKRKIVSCASALFFLAIFNCKRDKPDPECRDASCCLPFFNAHVEYIQDEPVSLIGPPYISDYAFHFSRKLPSRPPRKEYVSHISGICEKSLYKLEGFPLTHKSISGPDSFPYRVSGKLVDWTQEKLIGTPILHLFIDKIEKIN</sequence>
<protein>
    <submittedName>
        <fullName evidence="1">Uncharacterized protein</fullName>
    </submittedName>
</protein>
<gene>
    <name evidence="1" type="ORF">SAMN04487996_104314</name>
</gene>
<evidence type="ECO:0000313" key="1">
    <source>
        <dbReference type="EMBL" id="SDE30738.1"/>
    </source>
</evidence>
<keyword evidence="2" id="KW-1185">Reference proteome</keyword>
<proteinExistence type="predicted"/>
<accession>A0A1G7BUG2</accession>
<dbReference type="AlphaFoldDB" id="A0A1G7BUG2"/>
<dbReference type="OrthoDB" id="965665at2"/>
<reference evidence="2" key="1">
    <citation type="submission" date="2016-10" db="EMBL/GenBank/DDBJ databases">
        <authorList>
            <person name="Varghese N."/>
            <person name="Submissions S."/>
        </authorList>
    </citation>
    <scope>NUCLEOTIDE SEQUENCE [LARGE SCALE GENOMIC DNA]</scope>
    <source>
        <strain evidence="2">DSM 25329</strain>
    </source>
</reference>